<dbReference type="EMBL" id="VBAK01000141">
    <property type="protein sequence ID" value="TMI88354.1"/>
    <property type="molecule type" value="Genomic_DNA"/>
</dbReference>
<organism evidence="1 2">
    <name type="scientific">Candidatus Segetimicrobium genomatis</name>
    <dbReference type="NCBI Taxonomy" id="2569760"/>
    <lineage>
        <taxon>Bacteria</taxon>
        <taxon>Bacillati</taxon>
        <taxon>Candidatus Sysuimicrobiota</taxon>
        <taxon>Candidatus Sysuimicrobiia</taxon>
        <taxon>Candidatus Sysuimicrobiales</taxon>
        <taxon>Candidatus Segetimicrobiaceae</taxon>
        <taxon>Candidatus Segetimicrobium</taxon>
    </lineage>
</organism>
<gene>
    <name evidence="1" type="ORF">E6H00_13045</name>
</gene>
<comment type="caution">
    <text evidence="1">The sequence shown here is derived from an EMBL/GenBank/DDBJ whole genome shotgun (WGS) entry which is preliminary data.</text>
</comment>
<proteinExistence type="predicted"/>
<name>A0A537JXX2_9BACT</name>
<dbReference type="AlphaFoldDB" id="A0A537JXX2"/>
<reference evidence="1 2" key="1">
    <citation type="journal article" date="2019" name="Nat. Microbiol.">
        <title>Mediterranean grassland soil C-N compound turnover is dependent on rainfall and depth, and is mediated by genomically divergent microorganisms.</title>
        <authorList>
            <person name="Diamond S."/>
            <person name="Andeer P.F."/>
            <person name="Li Z."/>
            <person name="Crits-Christoph A."/>
            <person name="Burstein D."/>
            <person name="Anantharaman K."/>
            <person name="Lane K.R."/>
            <person name="Thomas B.C."/>
            <person name="Pan C."/>
            <person name="Northen T.R."/>
            <person name="Banfield J.F."/>
        </authorList>
    </citation>
    <scope>NUCLEOTIDE SEQUENCE [LARGE SCALE GENOMIC DNA]</scope>
    <source>
        <strain evidence="1">NP_3</strain>
    </source>
</reference>
<accession>A0A537JXX2</accession>
<protein>
    <submittedName>
        <fullName evidence="1">Uncharacterized protein</fullName>
    </submittedName>
</protein>
<dbReference type="Proteomes" id="UP000318509">
    <property type="component" value="Unassembled WGS sequence"/>
</dbReference>
<evidence type="ECO:0000313" key="2">
    <source>
        <dbReference type="Proteomes" id="UP000318509"/>
    </source>
</evidence>
<sequence>MNYYTRTQQALALHAAQSAARLAYFEGIRGMGQELPIESPKGTRLRYRITYKAVPLGSFGGGLSAQDLITQVSTALSSMGDVRVIDSAADQPGLPQHTVYLTVLDLLGHQYLDDVRRIIDGVFLNMGRQPLNSDIAVAAAVQGGTVPPGDGSGNLGQWIADNWGWLALGGGLFLLLSEAL</sequence>
<evidence type="ECO:0000313" key="1">
    <source>
        <dbReference type="EMBL" id="TMI88354.1"/>
    </source>
</evidence>